<gene>
    <name evidence="3" type="ORF">NCTC8081_00634</name>
</gene>
<feature type="domain" description="WYL" evidence="1">
    <location>
        <begin position="148"/>
        <end position="211"/>
    </location>
</feature>
<sequence length="322" mass="38050">MKELKDPKVNRVLTIFEKLKEGEGINTKKSAEEFCVNEKTIQRDINDIRSYIANNNKNLSIVYKRSKKAYFLVEDENLGLHKEDILAMCKILLESRAFCNEEMNHIINSILQNVSYEDKKFIKELIGNELFKFMPLKHEEKLLDKIWDLSEAVHHREVLELQYKKTNGEIVKRTVRPVSIIFSEYYFYLIVYFNNSTMDMPIVYRVDKILKYKNLKEKFRINEANRFQEGEFRKRIQFMYSGELMRIKFEFTGPSLEAVLDRIPTSRIIESHDGKHILEAEVFGKEIKMWLLSQGNGIKVLSPESFAKEMASEAKKICELYN</sequence>
<reference evidence="3 4" key="1">
    <citation type="submission" date="2018-06" db="EMBL/GenBank/DDBJ databases">
        <authorList>
            <consortium name="Pathogen Informatics"/>
            <person name="Doyle S."/>
        </authorList>
    </citation>
    <scope>NUCLEOTIDE SEQUENCE [LARGE SCALE GENOMIC DNA]</scope>
    <source>
        <strain evidence="3 4">NCTC8081</strain>
    </source>
</reference>
<dbReference type="RefSeq" id="WP_181465735.1">
    <property type="nucleotide sequence ID" value="NZ_CATNYA010000015.1"/>
</dbReference>
<evidence type="ECO:0000313" key="4">
    <source>
        <dbReference type="Proteomes" id="UP000250234"/>
    </source>
</evidence>
<name>A0A2X3C3K7_CLOPF</name>
<dbReference type="EMBL" id="UAWO01000002">
    <property type="protein sequence ID" value="SQC06524.1"/>
    <property type="molecule type" value="Genomic_DNA"/>
</dbReference>
<dbReference type="InterPro" id="IPR051534">
    <property type="entry name" value="CBASS_pafABC_assoc_protein"/>
</dbReference>
<evidence type="ECO:0000313" key="3">
    <source>
        <dbReference type="EMBL" id="SQC06524.1"/>
    </source>
</evidence>
<evidence type="ECO:0000259" key="2">
    <source>
        <dbReference type="Pfam" id="PF25583"/>
    </source>
</evidence>
<accession>A0A2X3C3K7</accession>
<feature type="domain" description="WCX" evidence="2">
    <location>
        <begin position="245"/>
        <end position="317"/>
    </location>
</feature>
<organism evidence="3 4">
    <name type="scientific">Clostridium perfringens</name>
    <dbReference type="NCBI Taxonomy" id="1502"/>
    <lineage>
        <taxon>Bacteria</taxon>
        <taxon>Bacillati</taxon>
        <taxon>Bacillota</taxon>
        <taxon>Clostridia</taxon>
        <taxon>Eubacteriales</taxon>
        <taxon>Clostridiaceae</taxon>
        <taxon>Clostridium</taxon>
    </lineage>
</organism>
<dbReference type="PANTHER" id="PTHR34580">
    <property type="match status" value="1"/>
</dbReference>
<dbReference type="Pfam" id="PF13280">
    <property type="entry name" value="WYL"/>
    <property type="match status" value="1"/>
</dbReference>
<evidence type="ECO:0000259" key="1">
    <source>
        <dbReference type="Pfam" id="PF13280"/>
    </source>
</evidence>
<dbReference type="Proteomes" id="UP000250234">
    <property type="component" value="Unassembled WGS sequence"/>
</dbReference>
<dbReference type="AlphaFoldDB" id="A0A2X3C3K7"/>
<proteinExistence type="predicted"/>
<dbReference type="InterPro" id="IPR057727">
    <property type="entry name" value="WCX_dom"/>
</dbReference>
<dbReference type="Pfam" id="PF25583">
    <property type="entry name" value="WCX"/>
    <property type="match status" value="1"/>
</dbReference>
<dbReference type="PROSITE" id="PS52050">
    <property type="entry name" value="WYL"/>
    <property type="match status" value="1"/>
</dbReference>
<dbReference type="InterPro" id="IPR026881">
    <property type="entry name" value="WYL_dom"/>
</dbReference>
<dbReference type="PANTHER" id="PTHR34580:SF1">
    <property type="entry name" value="PROTEIN PAFC"/>
    <property type="match status" value="1"/>
</dbReference>
<protein>
    <submittedName>
        <fullName evidence="3">Putative transcriptional regulator</fullName>
    </submittedName>
</protein>